<feature type="signal peptide" evidence="2">
    <location>
        <begin position="1"/>
        <end position="26"/>
    </location>
</feature>
<dbReference type="AlphaFoldDB" id="A0AAV1P1M1"/>
<evidence type="ECO:0000256" key="1">
    <source>
        <dbReference type="SAM" id="MobiDB-lite"/>
    </source>
</evidence>
<comment type="caution">
    <text evidence="3">The sequence shown here is derived from an EMBL/GenBank/DDBJ whole genome shotgun (WGS) entry which is preliminary data.</text>
</comment>
<reference evidence="3 4" key="1">
    <citation type="submission" date="2024-01" db="EMBL/GenBank/DDBJ databases">
        <authorList>
            <person name="Alioto T."/>
            <person name="Alioto T."/>
            <person name="Gomez Garrido J."/>
        </authorList>
    </citation>
    <scope>NUCLEOTIDE SEQUENCE [LARGE SCALE GENOMIC DNA]</scope>
</reference>
<accession>A0AAV1P1M1</accession>
<feature type="chain" id="PRO_5043987659" description="Secreted protein" evidence="2">
    <location>
        <begin position="27"/>
        <end position="144"/>
    </location>
</feature>
<feature type="compositionally biased region" description="Polar residues" evidence="1">
    <location>
        <begin position="60"/>
        <end position="78"/>
    </location>
</feature>
<evidence type="ECO:0000313" key="3">
    <source>
        <dbReference type="EMBL" id="CAK6964159.1"/>
    </source>
</evidence>
<evidence type="ECO:0000313" key="4">
    <source>
        <dbReference type="Proteomes" id="UP001314229"/>
    </source>
</evidence>
<organism evidence="3 4">
    <name type="scientific">Scomber scombrus</name>
    <name type="common">Atlantic mackerel</name>
    <name type="synonym">Scomber vernalis</name>
    <dbReference type="NCBI Taxonomy" id="13677"/>
    <lineage>
        <taxon>Eukaryota</taxon>
        <taxon>Metazoa</taxon>
        <taxon>Chordata</taxon>
        <taxon>Craniata</taxon>
        <taxon>Vertebrata</taxon>
        <taxon>Euteleostomi</taxon>
        <taxon>Actinopterygii</taxon>
        <taxon>Neopterygii</taxon>
        <taxon>Teleostei</taxon>
        <taxon>Neoteleostei</taxon>
        <taxon>Acanthomorphata</taxon>
        <taxon>Pelagiaria</taxon>
        <taxon>Scombriformes</taxon>
        <taxon>Scombridae</taxon>
        <taxon>Scomber</taxon>
    </lineage>
</organism>
<evidence type="ECO:0000256" key="2">
    <source>
        <dbReference type="SAM" id="SignalP"/>
    </source>
</evidence>
<protein>
    <recommendedName>
        <fullName evidence="5">Secreted protein</fullName>
    </recommendedName>
</protein>
<evidence type="ECO:0008006" key="5">
    <source>
        <dbReference type="Google" id="ProtNLM"/>
    </source>
</evidence>
<name>A0AAV1P1M1_SCOSC</name>
<gene>
    <name evidence="3" type="ORF">FSCOSCO3_A017840</name>
</gene>
<keyword evidence="2" id="KW-0732">Signal</keyword>
<proteinExistence type="predicted"/>
<sequence length="144" mass="15507">MRAAGSALPACRLLKLGLLPSHAALAQSRVTAHLHTVRTLSTNTEPHSTGPHPSQHHQQGKSGTELTRFSPSSRGTQQLRGGLTLQFRHQLLPQPNPPPPYPILTNTTTTPLLLLPMPLSSAAPLTSLASIWIEAPCFSSYKSR</sequence>
<dbReference type="EMBL" id="CAWUFR010000070">
    <property type="protein sequence ID" value="CAK6964159.1"/>
    <property type="molecule type" value="Genomic_DNA"/>
</dbReference>
<dbReference type="Proteomes" id="UP001314229">
    <property type="component" value="Unassembled WGS sequence"/>
</dbReference>
<keyword evidence="4" id="KW-1185">Reference proteome</keyword>
<feature type="region of interest" description="Disordered" evidence="1">
    <location>
        <begin position="41"/>
        <end position="78"/>
    </location>
</feature>